<dbReference type="AlphaFoldDB" id="A0AB39U6M3"/>
<dbReference type="InterPro" id="IPR052552">
    <property type="entry name" value="YeaO-like"/>
</dbReference>
<dbReference type="Pfam" id="PF22752">
    <property type="entry name" value="DUF488-N3i"/>
    <property type="match status" value="1"/>
</dbReference>
<dbReference type="PANTHER" id="PTHR36849:SF1">
    <property type="entry name" value="CYTOPLASMIC PROTEIN"/>
    <property type="match status" value="1"/>
</dbReference>
<dbReference type="KEGG" id="baqk:QN215_09630"/>
<sequence length="120" mass="14016">MNHVIRIGRIYSSDSDIHAYRVLVDRLWPRGMSKLRARLDVWAKDIAPTTELRSWYGHDLERYEGFRSRYIVELDSNPNAAAFREDCVKALQDRDVLLLFAAKDASHSNAAVLVEWLERR</sequence>
<reference evidence="1" key="1">
    <citation type="submission" date="2023-07" db="EMBL/GenBank/DDBJ databases">
        <title>Bifidobacterium aquikefiriaerophilum sp. nov. and Bifidobacterium eccum sp. nov., isolated from water kefir.</title>
        <authorList>
            <person name="Breselge S."/>
            <person name="Bellassi P."/>
            <person name="Barcenilla C."/>
            <person name="Alvarez-Ordonez A."/>
            <person name="Morelli L."/>
            <person name="Cotter P.D."/>
        </authorList>
    </citation>
    <scope>NUCLEOTIDE SEQUENCE</scope>
    <source>
        <strain evidence="1">WK041_4_12</strain>
    </source>
</reference>
<dbReference type="PANTHER" id="PTHR36849">
    <property type="entry name" value="CYTOPLASMIC PROTEIN-RELATED"/>
    <property type="match status" value="1"/>
</dbReference>
<gene>
    <name evidence="1" type="ORF">QN215_09630</name>
</gene>
<dbReference type="RefSeq" id="WP_369344075.1">
    <property type="nucleotide sequence ID" value="NZ_CP129674.1"/>
</dbReference>
<protein>
    <submittedName>
        <fullName evidence="1">DUF488 family protein</fullName>
    </submittedName>
</protein>
<evidence type="ECO:0000313" key="1">
    <source>
        <dbReference type="EMBL" id="XDS44499.1"/>
    </source>
</evidence>
<organism evidence="1">
    <name type="scientific">Bifidobacterium aquikefiricola</name>
    <dbReference type="NCBI Taxonomy" id="3059038"/>
    <lineage>
        <taxon>Bacteria</taxon>
        <taxon>Bacillati</taxon>
        <taxon>Actinomycetota</taxon>
        <taxon>Actinomycetes</taxon>
        <taxon>Bifidobacteriales</taxon>
        <taxon>Bifidobacteriaceae</taxon>
        <taxon>Bifidobacterium</taxon>
    </lineage>
</organism>
<dbReference type="EMBL" id="CP129674">
    <property type="protein sequence ID" value="XDS44499.1"/>
    <property type="molecule type" value="Genomic_DNA"/>
</dbReference>
<name>A0AB39U6M3_9BIFI</name>
<accession>A0AB39U6M3</accession>
<proteinExistence type="predicted"/>